<organism evidence="1 2">
    <name type="scientific">Ficus carica</name>
    <name type="common">Common fig</name>
    <dbReference type="NCBI Taxonomy" id="3494"/>
    <lineage>
        <taxon>Eukaryota</taxon>
        <taxon>Viridiplantae</taxon>
        <taxon>Streptophyta</taxon>
        <taxon>Embryophyta</taxon>
        <taxon>Tracheophyta</taxon>
        <taxon>Spermatophyta</taxon>
        <taxon>Magnoliopsida</taxon>
        <taxon>eudicotyledons</taxon>
        <taxon>Gunneridae</taxon>
        <taxon>Pentapetalae</taxon>
        <taxon>rosids</taxon>
        <taxon>fabids</taxon>
        <taxon>Rosales</taxon>
        <taxon>Moraceae</taxon>
        <taxon>Ficeae</taxon>
        <taxon>Ficus</taxon>
    </lineage>
</organism>
<gene>
    <name evidence="1" type="ORF">TIFTF001_029886</name>
</gene>
<reference evidence="1" key="1">
    <citation type="submission" date="2023-07" db="EMBL/GenBank/DDBJ databases">
        <title>draft genome sequence of fig (Ficus carica).</title>
        <authorList>
            <person name="Takahashi T."/>
            <person name="Nishimura K."/>
        </authorList>
    </citation>
    <scope>NUCLEOTIDE SEQUENCE</scope>
</reference>
<proteinExistence type="predicted"/>
<name>A0AA88J3E5_FICCA</name>
<sequence>MADGSDSPQPNSGPIQDVSTIWAAIQALKEKFEARNATIATDVRLILIKLEHLNVATAPQQPPPHFQGGDAAILPPLVSPHHILHLRTSDITDPPPISASKQIWCCPPSTVSHRSPSTSGSCSARGISSEIRASPRFSSHPSSRFHGFLYR</sequence>
<protein>
    <submittedName>
        <fullName evidence="1">Uncharacterized protein</fullName>
    </submittedName>
</protein>
<dbReference type="EMBL" id="BTGU01000102">
    <property type="protein sequence ID" value="GMN60802.1"/>
    <property type="molecule type" value="Genomic_DNA"/>
</dbReference>
<keyword evidence="2" id="KW-1185">Reference proteome</keyword>
<dbReference type="Proteomes" id="UP001187192">
    <property type="component" value="Unassembled WGS sequence"/>
</dbReference>
<evidence type="ECO:0000313" key="2">
    <source>
        <dbReference type="Proteomes" id="UP001187192"/>
    </source>
</evidence>
<comment type="caution">
    <text evidence="1">The sequence shown here is derived from an EMBL/GenBank/DDBJ whole genome shotgun (WGS) entry which is preliminary data.</text>
</comment>
<accession>A0AA88J3E5</accession>
<evidence type="ECO:0000313" key="1">
    <source>
        <dbReference type="EMBL" id="GMN60802.1"/>
    </source>
</evidence>
<dbReference type="AlphaFoldDB" id="A0AA88J3E5"/>